<dbReference type="PANTHER" id="PTHR47577">
    <property type="entry name" value="THAP DOMAIN-CONTAINING PROTEIN 6"/>
    <property type="match status" value="1"/>
</dbReference>
<gene>
    <name evidence="2" type="ORF">HPB51_008955</name>
</gene>
<dbReference type="Pfam" id="PF21789">
    <property type="entry name" value="TNP-like_RNaseH_C"/>
    <property type="match status" value="1"/>
</dbReference>
<accession>A0A9J6D4N1</accession>
<feature type="domain" description="Transposable element P transposase-like RNase H C-terminal" evidence="1">
    <location>
        <begin position="74"/>
        <end position="108"/>
    </location>
</feature>
<proteinExistence type="predicted"/>
<dbReference type="Proteomes" id="UP000821866">
    <property type="component" value="Chromosome 9"/>
</dbReference>
<evidence type="ECO:0000313" key="3">
    <source>
        <dbReference type="Proteomes" id="UP000821866"/>
    </source>
</evidence>
<keyword evidence="3" id="KW-1185">Reference proteome</keyword>
<reference evidence="2" key="1">
    <citation type="journal article" date="2020" name="Cell">
        <title>Large-Scale Comparative Analyses of Tick Genomes Elucidate Their Genetic Diversity and Vector Capacities.</title>
        <authorList>
            <consortium name="Tick Genome and Microbiome Consortium (TIGMIC)"/>
            <person name="Jia N."/>
            <person name="Wang J."/>
            <person name="Shi W."/>
            <person name="Du L."/>
            <person name="Sun Y."/>
            <person name="Zhan W."/>
            <person name="Jiang J.F."/>
            <person name="Wang Q."/>
            <person name="Zhang B."/>
            <person name="Ji P."/>
            <person name="Bell-Sakyi L."/>
            <person name="Cui X.M."/>
            <person name="Yuan T.T."/>
            <person name="Jiang B.G."/>
            <person name="Yang W.F."/>
            <person name="Lam T.T."/>
            <person name="Chang Q.C."/>
            <person name="Ding S.J."/>
            <person name="Wang X.J."/>
            <person name="Zhu J.G."/>
            <person name="Ruan X.D."/>
            <person name="Zhao L."/>
            <person name="Wei J.T."/>
            <person name="Ye R.Z."/>
            <person name="Que T.C."/>
            <person name="Du C.H."/>
            <person name="Zhou Y.H."/>
            <person name="Cheng J.X."/>
            <person name="Dai P.F."/>
            <person name="Guo W.B."/>
            <person name="Han X.H."/>
            <person name="Huang E.J."/>
            <person name="Li L.F."/>
            <person name="Wei W."/>
            <person name="Gao Y.C."/>
            <person name="Liu J.Z."/>
            <person name="Shao H.Z."/>
            <person name="Wang X."/>
            <person name="Wang C.C."/>
            <person name="Yang T.C."/>
            <person name="Huo Q.B."/>
            <person name="Li W."/>
            <person name="Chen H.Y."/>
            <person name="Chen S.E."/>
            <person name="Zhou L.G."/>
            <person name="Ni X.B."/>
            <person name="Tian J.H."/>
            <person name="Sheng Y."/>
            <person name="Liu T."/>
            <person name="Pan Y.S."/>
            <person name="Xia L.Y."/>
            <person name="Li J."/>
            <person name="Zhao F."/>
            <person name="Cao W.C."/>
        </authorList>
    </citation>
    <scope>NUCLEOTIDE SEQUENCE</scope>
    <source>
        <strain evidence="2">Rmic-2018</strain>
    </source>
</reference>
<dbReference type="AlphaFoldDB" id="A0A9J6D4N1"/>
<dbReference type="PANTHER" id="PTHR47577:SF2">
    <property type="entry name" value="THAP DOMAIN CONTAINING 9"/>
    <property type="match status" value="1"/>
</dbReference>
<reference evidence="2" key="2">
    <citation type="submission" date="2021-09" db="EMBL/GenBank/DDBJ databases">
        <authorList>
            <person name="Jia N."/>
            <person name="Wang J."/>
            <person name="Shi W."/>
            <person name="Du L."/>
            <person name="Sun Y."/>
            <person name="Zhan W."/>
            <person name="Jiang J."/>
            <person name="Wang Q."/>
            <person name="Zhang B."/>
            <person name="Ji P."/>
            <person name="Sakyi L.B."/>
            <person name="Cui X."/>
            <person name="Yuan T."/>
            <person name="Jiang B."/>
            <person name="Yang W."/>
            <person name="Lam T.T.-Y."/>
            <person name="Chang Q."/>
            <person name="Ding S."/>
            <person name="Wang X."/>
            <person name="Zhu J."/>
            <person name="Ruan X."/>
            <person name="Zhao L."/>
            <person name="Wei J."/>
            <person name="Que T."/>
            <person name="Du C."/>
            <person name="Cheng J."/>
            <person name="Dai P."/>
            <person name="Han X."/>
            <person name="Huang E."/>
            <person name="Gao Y."/>
            <person name="Liu J."/>
            <person name="Shao H."/>
            <person name="Ye R."/>
            <person name="Li L."/>
            <person name="Wei W."/>
            <person name="Wang X."/>
            <person name="Wang C."/>
            <person name="Huo Q."/>
            <person name="Li W."/>
            <person name="Guo W."/>
            <person name="Chen H."/>
            <person name="Chen S."/>
            <person name="Zhou L."/>
            <person name="Zhou L."/>
            <person name="Ni X."/>
            <person name="Tian J."/>
            <person name="Zhou Y."/>
            <person name="Sheng Y."/>
            <person name="Liu T."/>
            <person name="Pan Y."/>
            <person name="Xia L."/>
            <person name="Li J."/>
            <person name="Zhao F."/>
            <person name="Cao W."/>
        </authorList>
    </citation>
    <scope>NUCLEOTIDE SEQUENCE</scope>
    <source>
        <strain evidence="2">Rmic-2018</strain>
        <tissue evidence="2">Larvae</tissue>
    </source>
</reference>
<dbReference type="EMBL" id="JABSTU010000011">
    <property type="protein sequence ID" value="KAH8009025.1"/>
    <property type="molecule type" value="Genomic_DNA"/>
</dbReference>
<name>A0A9J6D4N1_RHIMP</name>
<dbReference type="VEuPathDB" id="VectorBase:LOC119168446"/>
<dbReference type="InterPro" id="IPR048367">
    <property type="entry name" value="TNP-like_RNaseH_C"/>
</dbReference>
<sequence length="245" mass="26949">MEVNQGVYKPGARPFAQDGIHYSGVTGRRVGMAIFKTSRKTAFLGFLVSIESTIGLASSLLLGEAAPLHYLLMYKLSQDHIEFLFAAIRCKGGWNNNPTVAQFVAAYKRLVVHTEVKGGRGNCDALDETQILYVSSGIGAHDELDMTVAKQNGGGDLQHDLELSEESELEREAERLPSLLPYIGNITSYIAGFVASWCAEGSLVLHATQQLCRREVRRPSLTGKSVVDCKSRHHLQFTSARPQRK</sequence>
<evidence type="ECO:0000313" key="2">
    <source>
        <dbReference type="EMBL" id="KAH8009025.1"/>
    </source>
</evidence>
<evidence type="ECO:0000259" key="1">
    <source>
        <dbReference type="Pfam" id="PF21789"/>
    </source>
</evidence>
<protein>
    <recommendedName>
        <fullName evidence="1">Transposable element P transposase-like RNase H C-terminal domain-containing protein</fullName>
    </recommendedName>
</protein>
<organism evidence="2 3">
    <name type="scientific">Rhipicephalus microplus</name>
    <name type="common">Cattle tick</name>
    <name type="synonym">Boophilus microplus</name>
    <dbReference type="NCBI Taxonomy" id="6941"/>
    <lineage>
        <taxon>Eukaryota</taxon>
        <taxon>Metazoa</taxon>
        <taxon>Ecdysozoa</taxon>
        <taxon>Arthropoda</taxon>
        <taxon>Chelicerata</taxon>
        <taxon>Arachnida</taxon>
        <taxon>Acari</taxon>
        <taxon>Parasitiformes</taxon>
        <taxon>Ixodida</taxon>
        <taxon>Ixodoidea</taxon>
        <taxon>Ixodidae</taxon>
        <taxon>Rhipicephalinae</taxon>
        <taxon>Rhipicephalus</taxon>
        <taxon>Boophilus</taxon>
    </lineage>
</organism>
<comment type="caution">
    <text evidence="2">The sequence shown here is derived from an EMBL/GenBank/DDBJ whole genome shotgun (WGS) entry which is preliminary data.</text>
</comment>